<keyword evidence="2" id="KW-1185">Reference proteome</keyword>
<evidence type="ECO:0000313" key="1">
    <source>
        <dbReference type="EMBL" id="MFC5518480.1"/>
    </source>
</evidence>
<protein>
    <submittedName>
        <fullName evidence="1">DUF982 domain-containing protein</fullName>
    </submittedName>
</protein>
<sequence>MKHAFRLVFVWEGVGARRAIGDVLRAAEWLTDDWPADFRGTKKHIAAMEMCVLELEGEALPDDVRHMFIEAAREADVLAAA</sequence>
<name>A0ABW0Q0V5_9HYPH</name>
<organism evidence="1 2">
    <name type="scientific">Kaistia terrae</name>
    <dbReference type="NCBI Taxonomy" id="537017"/>
    <lineage>
        <taxon>Bacteria</taxon>
        <taxon>Pseudomonadati</taxon>
        <taxon>Pseudomonadota</taxon>
        <taxon>Alphaproteobacteria</taxon>
        <taxon>Hyphomicrobiales</taxon>
        <taxon>Kaistiaceae</taxon>
        <taxon>Kaistia</taxon>
    </lineage>
</organism>
<dbReference type="EMBL" id="JBHSML010000014">
    <property type="protein sequence ID" value="MFC5518480.1"/>
    <property type="molecule type" value="Genomic_DNA"/>
</dbReference>
<accession>A0ABW0Q0V5</accession>
<comment type="caution">
    <text evidence="1">The sequence shown here is derived from an EMBL/GenBank/DDBJ whole genome shotgun (WGS) entry which is preliminary data.</text>
</comment>
<evidence type="ECO:0000313" key="2">
    <source>
        <dbReference type="Proteomes" id="UP001596150"/>
    </source>
</evidence>
<dbReference type="Proteomes" id="UP001596150">
    <property type="component" value="Unassembled WGS sequence"/>
</dbReference>
<dbReference type="Gene3D" id="6.10.250.730">
    <property type="match status" value="1"/>
</dbReference>
<gene>
    <name evidence="1" type="ORF">ACFPP9_22080</name>
</gene>
<proteinExistence type="predicted"/>
<dbReference type="Pfam" id="PF06169">
    <property type="entry name" value="DUF982"/>
    <property type="match status" value="1"/>
</dbReference>
<dbReference type="InterPro" id="IPR010385">
    <property type="entry name" value="DUF982"/>
</dbReference>
<dbReference type="RefSeq" id="WP_266344748.1">
    <property type="nucleotide sequence ID" value="NZ_JAPKNH010000005.1"/>
</dbReference>
<reference evidence="2" key="1">
    <citation type="journal article" date="2019" name="Int. J. Syst. Evol. Microbiol.">
        <title>The Global Catalogue of Microorganisms (GCM) 10K type strain sequencing project: providing services to taxonomists for standard genome sequencing and annotation.</title>
        <authorList>
            <consortium name="The Broad Institute Genomics Platform"/>
            <consortium name="The Broad Institute Genome Sequencing Center for Infectious Disease"/>
            <person name="Wu L."/>
            <person name="Ma J."/>
        </authorList>
    </citation>
    <scope>NUCLEOTIDE SEQUENCE [LARGE SCALE GENOMIC DNA]</scope>
    <source>
        <strain evidence="2">KACC 12633</strain>
    </source>
</reference>